<evidence type="ECO:0000313" key="2">
    <source>
        <dbReference type="EMBL" id="QDU69604.1"/>
    </source>
</evidence>
<reference evidence="2 3" key="1">
    <citation type="submission" date="2019-02" db="EMBL/GenBank/DDBJ databases">
        <title>Deep-cultivation of Planctomycetes and their phenomic and genomic characterization uncovers novel biology.</title>
        <authorList>
            <person name="Wiegand S."/>
            <person name="Jogler M."/>
            <person name="Boedeker C."/>
            <person name="Pinto D."/>
            <person name="Vollmers J."/>
            <person name="Rivas-Marin E."/>
            <person name="Kohn T."/>
            <person name="Peeters S.H."/>
            <person name="Heuer A."/>
            <person name="Rast P."/>
            <person name="Oberbeckmann S."/>
            <person name="Bunk B."/>
            <person name="Jeske O."/>
            <person name="Meyerdierks A."/>
            <person name="Storesund J.E."/>
            <person name="Kallscheuer N."/>
            <person name="Luecker S."/>
            <person name="Lage O.M."/>
            <person name="Pohl T."/>
            <person name="Merkel B.J."/>
            <person name="Hornburger P."/>
            <person name="Mueller R.-W."/>
            <person name="Bruemmer F."/>
            <person name="Labrenz M."/>
            <person name="Spormann A.M."/>
            <person name="Op den Camp H."/>
            <person name="Overmann J."/>
            <person name="Amann R."/>
            <person name="Jetten M.S.M."/>
            <person name="Mascher T."/>
            <person name="Medema M.H."/>
            <person name="Devos D.P."/>
            <person name="Kaster A.-K."/>
            <person name="Ovreas L."/>
            <person name="Rohde M."/>
            <person name="Galperin M.Y."/>
            <person name="Jogler C."/>
        </authorList>
    </citation>
    <scope>NUCLEOTIDE SEQUENCE [LARGE SCALE GENOMIC DNA]</scope>
    <source>
        <strain evidence="2 3">Pla133</strain>
    </source>
</reference>
<dbReference type="EMBL" id="CP036287">
    <property type="protein sequence ID" value="QDU69604.1"/>
    <property type="molecule type" value="Genomic_DNA"/>
</dbReference>
<proteinExistence type="predicted"/>
<organism evidence="2 3">
    <name type="scientific">Engelhardtia mirabilis</name>
    <dbReference type="NCBI Taxonomy" id="2528011"/>
    <lineage>
        <taxon>Bacteria</taxon>
        <taxon>Pseudomonadati</taxon>
        <taxon>Planctomycetota</taxon>
        <taxon>Planctomycetia</taxon>
        <taxon>Planctomycetia incertae sedis</taxon>
        <taxon>Engelhardtia</taxon>
    </lineage>
</organism>
<gene>
    <name evidence="2" type="ORF">Pla133_47240</name>
</gene>
<keyword evidence="3" id="KW-1185">Reference proteome</keyword>
<dbReference type="RefSeq" id="WP_145069653.1">
    <property type="nucleotide sequence ID" value="NZ_CP036287.1"/>
</dbReference>
<protein>
    <submittedName>
        <fullName evidence="2">Uncharacterized protein</fullName>
    </submittedName>
</protein>
<dbReference type="KEGG" id="pbap:Pla133_47240"/>
<evidence type="ECO:0000256" key="1">
    <source>
        <dbReference type="SAM" id="MobiDB-lite"/>
    </source>
</evidence>
<dbReference type="AlphaFoldDB" id="A0A518BRK0"/>
<feature type="region of interest" description="Disordered" evidence="1">
    <location>
        <begin position="1"/>
        <end position="24"/>
    </location>
</feature>
<name>A0A518BRK0_9BACT</name>
<dbReference type="Proteomes" id="UP000316921">
    <property type="component" value="Chromosome"/>
</dbReference>
<accession>A0A518BRK0</accession>
<evidence type="ECO:0000313" key="3">
    <source>
        <dbReference type="Proteomes" id="UP000316921"/>
    </source>
</evidence>
<sequence length="83" mass="9026">MNEVQHSTPGLHLELPDGLDPGPAVEPRWRFEPIHGLRLESMADSCDPTLTPGHLVGSLFTIVDGMGNGSARASAWPRRARRS</sequence>